<feature type="compositionally biased region" description="Polar residues" evidence="3">
    <location>
        <begin position="293"/>
        <end position="303"/>
    </location>
</feature>
<dbReference type="Gene3D" id="3.20.20.80">
    <property type="entry name" value="Glycosidases"/>
    <property type="match status" value="1"/>
</dbReference>
<dbReference type="CDD" id="cd06414">
    <property type="entry name" value="GH25_LytC-like"/>
    <property type="match status" value="1"/>
</dbReference>
<dbReference type="GO" id="GO:0003796">
    <property type="term" value="F:lysozyme activity"/>
    <property type="evidence" value="ECO:0007669"/>
    <property type="project" value="InterPro"/>
</dbReference>
<dbReference type="PANTHER" id="PTHR34135:SF2">
    <property type="entry name" value="LYSOZYME"/>
    <property type="match status" value="1"/>
</dbReference>
<organism evidence="6 7">
    <name type="scientific">Pusillibacter faecalis</name>
    <dbReference type="NCBI Taxonomy" id="2714358"/>
    <lineage>
        <taxon>Bacteria</taxon>
        <taxon>Bacillati</taxon>
        <taxon>Bacillota</taxon>
        <taxon>Clostridia</taxon>
        <taxon>Eubacteriales</taxon>
        <taxon>Oscillospiraceae</taxon>
        <taxon>Pusillibacter</taxon>
    </lineage>
</organism>
<protein>
    <recommendedName>
        <fullName evidence="5">SLH domain-containing protein</fullName>
    </recommendedName>
</protein>
<dbReference type="GO" id="GO:0016998">
    <property type="term" value="P:cell wall macromolecule catabolic process"/>
    <property type="evidence" value="ECO:0007669"/>
    <property type="project" value="InterPro"/>
</dbReference>
<dbReference type="InterPro" id="IPR017853">
    <property type="entry name" value="GH"/>
</dbReference>
<keyword evidence="2" id="KW-0677">Repeat</keyword>
<feature type="domain" description="SLH" evidence="5">
    <location>
        <begin position="142"/>
        <end position="205"/>
    </location>
</feature>
<keyword evidence="4" id="KW-0732">Signal</keyword>
<dbReference type="PROSITE" id="PS51272">
    <property type="entry name" value="SLH"/>
    <property type="match status" value="2"/>
</dbReference>
<evidence type="ECO:0000313" key="6">
    <source>
        <dbReference type="EMBL" id="BCK85948.1"/>
    </source>
</evidence>
<dbReference type="Pfam" id="PF00395">
    <property type="entry name" value="SLH"/>
    <property type="match status" value="2"/>
</dbReference>
<keyword evidence="7" id="KW-1185">Reference proteome</keyword>
<evidence type="ECO:0000256" key="4">
    <source>
        <dbReference type="SAM" id="SignalP"/>
    </source>
</evidence>
<dbReference type="EMBL" id="AP023421">
    <property type="protein sequence ID" value="BCK85948.1"/>
    <property type="molecule type" value="Genomic_DNA"/>
</dbReference>
<reference evidence="6" key="1">
    <citation type="submission" date="2020-09" db="EMBL/GenBank/DDBJ databases">
        <title>New species isolated from human feces.</title>
        <authorList>
            <person name="Kitahara M."/>
            <person name="Shigeno Y."/>
            <person name="Shime M."/>
            <person name="Matsumoto Y."/>
            <person name="Nakamura S."/>
            <person name="Motooka D."/>
            <person name="Fukuoka S."/>
            <person name="Nishikawa H."/>
            <person name="Benno Y."/>
        </authorList>
    </citation>
    <scope>NUCLEOTIDE SEQUENCE</scope>
    <source>
        <strain evidence="6">MM59</strain>
        <plasmid evidence="6">pMM59_01</plasmid>
    </source>
</reference>
<sequence length="550" mass="60350">MKRNRLLGWLTAGALSVGLIWTPAAAFTDTAGHWAEPAINKWSQEYGIIQGYEDGTFRPDNSITRGAFAGILDRFMQFQSVSPAGTFSDLTGSYWEEQILKLNAAGVYLGNNGKALASDSITRQQAVAMIARAFDITTSTTALPYTDADQISEYAIPAVAEMTARGWLNDSTDGRFRPTDPITRAEIVHIFGNMIQTLIQTPGTYSQDVNGTLMISSAEGATLDHMTISGDLILAPGVVGIVTLNNVTIGGTLRNFSQVEPTITDTTPTEKPTDPSPNEPNTGGMLPSEVYTPGTTTGQTLSYGGQQIPIYEGREKSRLYDGDFYWNEDRLAYIGSDFDTRFGIDVSAYQNRASENQTIDWEAVKADGVDFAMVRIGLRGYSTGGISADAFYAQNIEGAMAAGIETGVYFFAQAITVEEAIEEADFVINLLRDHEINGPVAYDWEMHDSTYRVYGTTPEMATACAIAFCQRIAEAGYTPMIYAGQYVSYIKYDQGAIAPYLCWYPEYKTTSSEKLYPSFYYQMDYWQFSSSCTVDGIGGRVDGNIQFIPR</sequence>
<dbReference type="SUPFAM" id="SSF51445">
    <property type="entry name" value="(Trans)glycosidases"/>
    <property type="match status" value="1"/>
</dbReference>
<dbReference type="Pfam" id="PF01183">
    <property type="entry name" value="Glyco_hydro_25"/>
    <property type="match status" value="1"/>
</dbReference>
<dbReference type="KEGG" id="pfaa:MM59RIKEN_32670"/>
<geneLocation type="plasmid" evidence="6 7">
    <name>pMM59_01</name>
</geneLocation>
<evidence type="ECO:0000256" key="1">
    <source>
        <dbReference type="ARBA" id="ARBA00010646"/>
    </source>
</evidence>
<dbReference type="InterPro" id="IPR001119">
    <property type="entry name" value="SLH_dom"/>
</dbReference>
<dbReference type="PANTHER" id="PTHR34135">
    <property type="entry name" value="LYSOZYME"/>
    <property type="match status" value="1"/>
</dbReference>
<accession>A0A830ZUZ7</accession>
<feature type="compositionally biased region" description="Low complexity" evidence="3">
    <location>
        <begin position="261"/>
        <end position="270"/>
    </location>
</feature>
<dbReference type="GO" id="GO:0009253">
    <property type="term" value="P:peptidoglycan catabolic process"/>
    <property type="evidence" value="ECO:0007669"/>
    <property type="project" value="InterPro"/>
</dbReference>
<feature type="domain" description="SLH" evidence="5">
    <location>
        <begin position="22"/>
        <end position="86"/>
    </location>
</feature>
<feature type="region of interest" description="Disordered" evidence="3">
    <location>
        <begin position="261"/>
        <end position="303"/>
    </location>
</feature>
<dbReference type="InterPro" id="IPR002053">
    <property type="entry name" value="Glyco_hydro_25"/>
</dbReference>
<evidence type="ECO:0000256" key="2">
    <source>
        <dbReference type="ARBA" id="ARBA00022737"/>
    </source>
</evidence>
<dbReference type="GO" id="GO:0016052">
    <property type="term" value="P:carbohydrate catabolic process"/>
    <property type="evidence" value="ECO:0007669"/>
    <property type="project" value="TreeGrafter"/>
</dbReference>
<comment type="similarity">
    <text evidence="1">Belongs to the glycosyl hydrolase 25 family.</text>
</comment>
<dbReference type="RefSeq" id="WP_187031933.1">
    <property type="nucleotide sequence ID" value="NZ_AP023421.1"/>
</dbReference>
<dbReference type="PROSITE" id="PS51904">
    <property type="entry name" value="GLYCOSYL_HYDROL_F25_2"/>
    <property type="match status" value="1"/>
</dbReference>
<feature type="signal peptide" evidence="4">
    <location>
        <begin position="1"/>
        <end position="26"/>
    </location>
</feature>
<keyword evidence="6" id="KW-0614">Plasmid</keyword>
<dbReference type="Proteomes" id="UP000679848">
    <property type="component" value="Plasmid pMM59_01"/>
</dbReference>
<feature type="chain" id="PRO_5032623409" description="SLH domain-containing protein" evidence="4">
    <location>
        <begin position="27"/>
        <end position="550"/>
    </location>
</feature>
<evidence type="ECO:0000313" key="7">
    <source>
        <dbReference type="Proteomes" id="UP000679848"/>
    </source>
</evidence>
<name>A0A830ZUZ7_9FIRM</name>
<evidence type="ECO:0000256" key="3">
    <source>
        <dbReference type="SAM" id="MobiDB-lite"/>
    </source>
</evidence>
<gene>
    <name evidence="6" type="ORF">MM59RIKEN_32670</name>
</gene>
<proteinExistence type="inferred from homology"/>
<dbReference type="AlphaFoldDB" id="A0A830ZUZ7"/>
<evidence type="ECO:0000259" key="5">
    <source>
        <dbReference type="PROSITE" id="PS51272"/>
    </source>
</evidence>